<keyword evidence="1" id="KW-0962">Peroxisome biogenesis</keyword>
<reference evidence="5 6" key="1">
    <citation type="journal article" date="2019" name="Genome Biol. Evol.">
        <title>Whole-Genome Sequencing of the Giant Devil Catfish, Bagarius yarrelli.</title>
        <authorList>
            <person name="Jiang W."/>
            <person name="Lv Y."/>
            <person name="Cheng L."/>
            <person name="Yang K."/>
            <person name="Chao B."/>
            <person name="Wang X."/>
            <person name="Li Y."/>
            <person name="Pan X."/>
            <person name="You X."/>
            <person name="Zhang Y."/>
            <person name="Yang J."/>
            <person name="Li J."/>
            <person name="Zhang X."/>
            <person name="Liu S."/>
            <person name="Sun C."/>
            <person name="Yang J."/>
            <person name="Shi Q."/>
        </authorList>
    </citation>
    <scope>NUCLEOTIDE SEQUENCE [LARGE SCALE GENOMIC DNA]</scope>
    <source>
        <strain evidence="5">JWS20170419001</strain>
        <tissue evidence="5">Muscle</tissue>
    </source>
</reference>
<keyword evidence="2" id="KW-0472">Membrane</keyword>
<dbReference type="EMBL" id="VCAZ01000083">
    <property type="protein sequence ID" value="TSQ23932.1"/>
    <property type="molecule type" value="Genomic_DNA"/>
</dbReference>
<sequence length="276" mass="31554">MRMRTLVPSVKLCDRGTARAVVCHCVPLRQYKMESFIKFTNQSQGRDRIFRATQYACAWARYLLRNHAERKVMLKKLQSLESNMSAGRKLFRLGNTASSIDAARRTLHLTDPVLRCCLTVANLNRALYFICDNVLWAKSISLIQDLDKERWSLNANRYYFLSLVMNLVQDAYLIGQLMMQKSREENYRQKVDHHLNESQETAPVIVPQLDALVFLLIESFRSHPGLAFDVIKNVCDLSIPLDRLGLYKTNEGVTGFCGLVSSLIGILLLLKPGLKI</sequence>
<comment type="subcellular location">
    <subcellularLocation>
        <location evidence="4">Peroxisome membrane</location>
    </subcellularLocation>
</comment>
<dbReference type="OrthoDB" id="411017at2759"/>
<dbReference type="AlphaFoldDB" id="A0A556UZG9"/>
<keyword evidence="3" id="KW-0576">Peroxisome</keyword>
<evidence type="ECO:0000256" key="2">
    <source>
        <dbReference type="ARBA" id="ARBA00023136"/>
    </source>
</evidence>
<accession>A0A556UZG9</accession>
<keyword evidence="6" id="KW-1185">Reference proteome</keyword>
<evidence type="ECO:0000256" key="4">
    <source>
        <dbReference type="ARBA" id="ARBA00046271"/>
    </source>
</evidence>
<evidence type="ECO:0000313" key="6">
    <source>
        <dbReference type="Proteomes" id="UP000319801"/>
    </source>
</evidence>
<organism evidence="5 6">
    <name type="scientific">Bagarius yarrelli</name>
    <name type="common">Goonch</name>
    <name type="synonym">Bagrus yarrelli</name>
    <dbReference type="NCBI Taxonomy" id="175774"/>
    <lineage>
        <taxon>Eukaryota</taxon>
        <taxon>Metazoa</taxon>
        <taxon>Chordata</taxon>
        <taxon>Craniata</taxon>
        <taxon>Vertebrata</taxon>
        <taxon>Euteleostomi</taxon>
        <taxon>Actinopterygii</taxon>
        <taxon>Neopterygii</taxon>
        <taxon>Teleostei</taxon>
        <taxon>Ostariophysi</taxon>
        <taxon>Siluriformes</taxon>
        <taxon>Sisoridae</taxon>
        <taxon>Sisorinae</taxon>
        <taxon>Bagarius</taxon>
    </lineage>
</organism>
<evidence type="ECO:0000256" key="1">
    <source>
        <dbReference type="ARBA" id="ARBA00022593"/>
    </source>
</evidence>
<evidence type="ECO:0000256" key="3">
    <source>
        <dbReference type="ARBA" id="ARBA00023140"/>
    </source>
</evidence>
<dbReference type="Proteomes" id="UP000319801">
    <property type="component" value="Unassembled WGS sequence"/>
</dbReference>
<dbReference type="InterPro" id="IPR008733">
    <property type="entry name" value="PEX11"/>
</dbReference>
<evidence type="ECO:0000313" key="5">
    <source>
        <dbReference type="EMBL" id="TSQ23932.1"/>
    </source>
</evidence>
<dbReference type="PANTHER" id="PTHR12652:SF22">
    <property type="entry name" value="PEROXISOMAL MEMBRANE PROTEIN 11A"/>
    <property type="match status" value="1"/>
</dbReference>
<comment type="caution">
    <text evidence="5">The sequence shown here is derived from an EMBL/GenBank/DDBJ whole genome shotgun (WGS) entry which is preliminary data.</text>
</comment>
<dbReference type="PANTHER" id="PTHR12652">
    <property type="entry name" value="PEROXISOMAL BIOGENESIS FACTOR 11"/>
    <property type="match status" value="1"/>
</dbReference>
<name>A0A556UZG9_BAGYA</name>
<protein>
    <submittedName>
        <fullName evidence="5">Peroxisomal membrane protein 11B</fullName>
    </submittedName>
</protein>
<dbReference type="Pfam" id="PF05648">
    <property type="entry name" value="PEX11"/>
    <property type="match status" value="1"/>
</dbReference>
<dbReference type="GO" id="GO:0005778">
    <property type="term" value="C:peroxisomal membrane"/>
    <property type="evidence" value="ECO:0007669"/>
    <property type="project" value="UniProtKB-SubCell"/>
</dbReference>
<gene>
    <name evidence="5" type="ORF">Baya_11499</name>
</gene>
<dbReference type="GO" id="GO:0016559">
    <property type="term" value="P:peroxisome fission"/>
    <property type="evidence" value="ECO:0007669"/>
    <property type="project" value="InterPro"/>
</dbReference>
<proteinExistence type="predicted"/>